<dbReference type="SUPFAM" id="SSF53756">
    <property type="entry name" value="UDP-Glycosyltransferase/glycogen phosphorylase"/>
    <property type="match status" value="1"/>
</dbReference>
<gene>
    <name evidence="1" type="ORF">HHX25_02380</name>
</gene>
<evidence type="ECO:0000313" key="1">
    <source>
        <dbReference type="EMBL" id="NMH86342.1"/>
    </source>
</evidence>
<protein>
    <recommendedName>
        <fullName evidence="3">Diacylglycerol glucosyltransferase N-terminal domain-containing protein</fullName>
    </recommendedName>
</protein>
<dbReference type="RefSeq" id="WP_169669692.1">
    <property type="nucleotide sequence ID" value="NZ_JABBHF010000001.1"/>
</dbReference>
<evidence type="ECO:0008006" key="3">
    <source>
        <dbReference type="Google" id="ProtNLM"/>
    </source>
</evidence>
<keyword evidence="2" id="KW-1185">Reference proteome</keyword>
<proteinExistence type="predicted"/>
<accession>A0ABX1RS19</accession>
<reference evidence="1 2" key="1">
    <citation type="submission" date="2020-04" db="EMBL/GenBank/DDBJ databases">
        <title>A Flavivirga sp. nov.</title>
        <authorList>
            <person name="Sun X."/>
        </authorList>
    </citation>
    <scope>NUCLEOTIDE SEQUENCE [LARGE SCALE GENOMIC DNA]</scope>
    <source>
        <strain evidence="1 2">Y03</strain>
    </source>
</reference>
<dbReference type="EMBL" id="JABBHF010000001">
    <property type="protein sequence ID" value="NMH86342.1"/>
    <property type="molecule type" value="Genomic_DNA"/>
</dbReference>
<name>A0ABX1RS19_9FLAO</name>
<organism evidence="1 2">
    <name type="scientific">Flavivirga algicola</name>
    <dbReference type="NCBI Taxonomy" id="2729136"/>
    <lineage>
        <taxon>Bacteria</taxon>
        <taxon>Pseudomonadati</taxon>
        <taxon>Bacteroidota</taxon>
        <taxon>Flavobacteriia</taxon>
        <taxon>Flavobacteriales</taxon>
        <taxon>Flavobacteriaceae</taxon>
        <taxon>Flavivirga</taxon>
    </lineage>
</organism>
<dbReference type="Proteomes" id="UP000746690">
    <property type="component" value="Unassembled WGS sequence"/>
</dbReference>
<sequence length="458" mass="53465">MNNKRKKVIFVVPDGTGIRNYLFSEIIPNLIKQDADLVVYHALSNEAITEVEKLHGIRLTKKNIPKYEETVLQKLLRESICYGRLIYNTELENNPTVLTNWKPKRKGLQKWFYKVAEFLGNRISKDYKNILRFENYYQKKLLKSISVEKEFLQDIQPDVIFCTHQRALNAIPIFKAAEMLNIETIGAIYSWDNLVKARLSVRTKKYIVWSDYMKVDMKKYYPEILEDNIIVTGTPQFELYQDSLLLSKENFFNDYGLDISKPTICFSGDDELTSPYDPLYLEDFVDAIIKDNLQDKVQVIFRRSPVDLSGRYDAVIDNFDFITSIEPAWSNNQKAWTQLFPYYDDVKLLANICKHCSLVVNLGSTMAHDFAIFDNPAAYLNYNTTEDENWSVNTIYNYQHFKSMPHKDVVYWINSKEDFITVLDQALSQKKSLGKDWLKIINTPNKVSTKTIANLLLQ</sequence>
<comment type="caution">
    <text evidence="1">The sequence shown here is derived from an EMBL/GenBank/DDBJ whole genome shotgun (WGS) entry which is preliminary data.</text>
</comment>
<evidence type="ECO:0000313" key="2">
    <source>
        <dbReference type="Proteomes" id="UP000746690"/>
    </source>
</evidence>